<dbReference type="Pfam" id="PF19571">
    <property type="entry name" value="ACT_8"/>
    <property type="match status" value="1"/>
</dbReference>
<dbReference type="PROSITE" id="PS51671">
    <property type="entry name" value="ACT"/>
    <property type="match status" value="1"/>
</dbReference>
<dbReference type="InterPro" id="IPR045865">
    <property type="entry name" value="ACT-like_dom_sf"/>
</dbReference>
<keyword evidence="3" id="KW-1185">Reference proteome</keyword>
<dbReference type="EMBL" id="BDCR01000001">
    <property type="protein sequence ID" value="GAT61855.1"/>
    <property type="molecule type" value="Genomic_DNA"/>
</dbReference>
<dbReference type="PANTHER" id="PTHR40099">
    <property type="entry name" value="ACETOLACTATE SYNTHASE, SMALL SUBUNIT"/>
    <property type="match status" value="1"/>
</dbReference>
<dbReference type="Proteomes" id="UP000076586">
    <property type="component" value="Unassembled WGS sequence"/>
</dbReference>
<accession>A0A161LCY4</accession>
<dbReference type="RefSeq" id="WP_068701579.1">
    <property type="nucleotide sequence ID" value="NZ_BDCR01000001.1"/>
</dbReference>
<gene>
    <name evidence="2" type="ORF">PJIAN_1441</name>
</gene>
<dbReference type="InterPro" id="IPR002912">
    <property type="entry name" value="ACT_dom"/>
</dbReference>
<evidence type="ECO:0000313" key="2">
    <source>
        <dbReference type="EMBL" id="GAT61855.1"/>
    </source>
</evidence>
<dbReference type="AlphaFoldDB" id="A0A161LCY4"/>
<comment type="caution">
    <text evidence="2">The sequence shown here is derived from an EMBL/GenBank/DDBJ whole genome shotgun (WGS) entry which is preliminary data.</text>
</comment>
<proteinExistence type="predicted"/>
<evidence type="ECO:0000313" key="3">
    <source>
        <dbReference type="Proteomes" id="UP000076586"/>
    </source>
</evidence>
<dbReference type="SUPFAM" id="SSF55021">
    <property type="entry name" value="ACT-like"/>
    <property type="match status" value="2"/>
</dbReference>
<dbReference type="OrthoDB" id="9790662at2"/>
<dbReference type="STRING" id="681398.PJIAN_1441"/>
<dbReference type="CDD" id="cd04908">
    <property type="entry name" value="ACT_Bt0572_1"/>
    <property type="match status" value="1"/>
</dbReference>
<dbReference type="Gene3D" id="3.30.2130.10">
    <property type="entry name" value="VC0802-like"/>
    <property type="match status" value="1"/>
</dbReference>
<dbReference type="InterPro" id="IPR045739">
    <property type="entry name" value="ACT_dom_pair"/>
</dbReference>
<reference evidence="3" key="1">
    <citation type="submission" date="2016-04" db="EMBL/GenBank/DDBJ databases">
        <title>Draft genome sequence of Paludibacter jiangxiensis strain NM7.</title>
        <authorList>
            <person name="Qiu Y."/>
            <person name="Matsuura N."/>
            <person name="Ohashi A."/>
            <person name="Tourlousse M.D."/>
            <person name="Sekiguchi Y."/>
        </authorList>
    </citation>
    <scope>NUCLEOTIDE SEQUENCE [LARGE SCALE GENOMIC DNA]</scope>
    <source>
        <strain evidence="3">NM7</strain>
    </source>
</reference>
<sequence>MLLKQLSVFLENKPGRITQVTKALDEIGVNITAFNIADTSEFGILRMIVDNIDTALQALKAQGFSVRTTQVVGLVVPHQPGGMYQALEHVDKAGIEIEYMYAFAYNSKAAVIIKADDTQKLVEVLSGSGYHVLQEGELIQD</sequence>
<reference evidence="3" key="2">
    <citation type="journal article" date="2017" name="Genome Announc.">
        <title>Draft genome sequence of Paludibacter jiangxiensis NM7(T), a propionate-producing fermentative bacterium.</title>
        <authorList>
            <person name="Qiu Y.-L."/>
            <person name="Tourlousse D.M."/>
            <person name="Matsuura N."/>
            <person name="Ohashi A."/>
            <person name="Sekiguchi Y."/>
        </authorList>
    </citation>
    <scope>NUCLEOTIDE SEQUENCE [LARGE SCALE GENOMIC DNA]</scope>
    <source>
        <strain evidence="3">NM7</strain>
    </source>
</reference>
<name>A0A161LCY4_9BACT</name>
<feature type="domain" description="ACT" evidence="1">
    <location>
        <begin position="5"/>
        <end position="74"/>
    </location>
</feature>
<organism evidence="2 3">
    <name type="scientific">Paludibacter jiangxiensis</name>
    <dbReference type="NCBI Taxonomy" id="681398"/>
    <lineage>
        <taxon>Bacteria</taxon>
        <taxon>Pseudomonadati</taxon>
        <taxon>Bacteroidota</taxon>
        <taxon>Bacteroidia</taxon>
        <taxon>Bacteroidales</taxon>
        <taxon>Paludibacteraceae</taxon>
        <taxon>Paludibacter</taxon>
    </lineage>
</organism>
<protein>
    <recommendedName>
        <fullName evidence="1">ACT domain-containing protein</fullName>
    </recommendedName>
</protein>
<evidence type="ECO:0000259" key="1">
    <source>
        <dbReference type="PROSITE" id="PS51671"/>
    </source>
</evidence>
<dbReference type="CDD" id="cd04882">
    <property type="entry name" value="ACT_Bt0572_2"/>
    <property type="match status" value="1"/>
</dbReference>
<dbReference type="PANTHER" id="PTHR40099:SF1">
    <property type="entry name" value="ACETOLACTATE SYNTHASE, SMALL SUBUNIT"/>
    <property type="match status" value="1"/>
</dbReference>